<dbReference type="EMBL" id="AJAT01000017">
    <property type="protein sequence ID" value="EOL42705.1"/>
    <property type="molecule type" value="Genomic_DNA"/>
</dbReference>
<sequence length="138" mass="15342">MKLLLISHGSFASGLLSSFEMIAGKNEDISAISLTDEGIGEFSLRLKSYLNEHREETIFILCDIKGGTPFNEAYREYLANPEKIRLITGMNLPMLIEMGVMLSDDADFEELFTVGIHAGQASIEGIIESFEEEDAIEF</sequence>
<evidence type="ECO:0000256" key="2">
    <source>
        <dbReference type="ARBA" id="ARBA00022448"/>
    </source>
</evidence>
<evidence type="ECO:0000256" key="4">
    <source>
        <dbReference type="ARBA" id="ARBA00022597"/>
    </source>
</evidence>
<feature type="domain" description="PTS EIIA type-4" evidence="8">
    <location>
        <begin position="1"/>
        <end position="126"/>
    </location>
</feature>
<reference evidence="9 10" key="1">
    <citation type="submission" date="2013-02" db="EMBL/GenBank/DDBJ databases">
        <title>The Genome Sequence of Enterococcus phoeniculicola BAA-412.</title>
        <authorList>
            <consortium name="The Broad Institute Genome Sequencing Platform"/>
            <consortium name="The Broad Institute Genome Sequencing Center for Infectious Disease"/>
            <person name="Earl A.M."/>
            <person name="Gilmore M.S."/>
            <person name="Lebreton F."/>
            <person name="Walker B."/>
            <person name="Young S.K."/>
            <person name="Zeng Q."/>
            <person name="Gargeya S."/>
            <person name="Fitzgerald M."/>
            <person name="Haas B."/>
            <person name="Abouelleil A."/>
            <person name="Alvarado L."/>
            <person name="Arachchi H.M."/>
            <person name="Berlin A.M."/>
            <person name="Chapman S.B."/>
            <person name="Dewar J."/>
            <person name="Goldberg J."/>
            <person name="Griggs A."/>
            <person name="Gujja S."/>
            <person name="Hansen M."/>
            <person name="Howarth C."/>
            <person name="Imamovic A."/>
            <person name="Larimer J."/>
            <person name="McCowan C."/>
            <person name="Murphy C."/>
            <person name="Neiman D."/>
            <person name="Pearson M."/>
            <person name="Priest M."/>
            <person name="Roberts A."/>
            <person name="Saif S."/>
            <person name="Shea T."/>
            <person name="Sisk P."/>
            <person name="Sykes S."/>
            <person name="Wortman J."/>
            <person name="Nusbaum C."/>
            <person name="Birren B."/>
        </authorList>
    </citation>
    <scope>NUCLEOTIDE SEQUENCE [LARGE SCALE GENOMIC DNA]</scope>
    <source>
        <strain evidence="9 10">ATCC BAA-412</strain>
    </source>
</reference>
<dbReference type="Gene3D" id="3.40.50.510">
    <property type="entry name" value="Phosphotransferase system, mannose-type IIA component"/>
    <property type="match status" value="1"/>
</dbReference>
<keyword evidence="7" id="KW-0418">Kinase</keyword>
<evidence type="ECO:0000256" key="6">
    <source>
        <dbReference type="ARBA" id="ARBA00022683"/>
    </source>
</evidence>
<dbReference type="PROSITE" id="PS51096">
    <property type="entry name" value="PTS_EIIA_TYPE_4"/>
    <property type="match status" value="1"/>
</dbReference>
<evidence type="ECO:0000256" key="3">
    <source>
        <dbReference type="ARBA" id="ARBA00022490"/>
    </source>
</evidence>
<organism evidence="9 10">
    <name type="scientific">Enterococcus phoeniculicola ATCC BAA-412</name>
    <dbReference type="NCBI Taxonomy" id="1158610"/>
    <lineage>
        <taxon>Bacteria</taxon>
        <taxon>Bacillati</taxon>
        <taxon>Bacillota</taxon>
        <taxon>Bacilli</taxon>
        <taxon>Lactobacillales</taxon>
        <taxon>Enterococcaceae</taxon>
        <taxon>Enterococcus</taxon>
    </lineage>
</organism>
<dbReference type="GO" id="GO:0009401">
    <property type="term" value="P:phosphoenolpyruvate-dependent sugar phosphotransferase system"/>
    <property type="evidence" value="ECO:0007669"/>
    <property type="project" value="UniProtKB-KW"/>
</dbReference>
<accession>R3WLE9</accession>
<dbReference type="SUPFAM" id="SSF53062">
    <property type="entry name" value="PTS system fructose IIA component-like"/>
    <property type="match status" value="1"/>
</dbReference>
<evidence type="ECO:0000313" key="10">
    <source>
        <dbReference type="Proteomes" id="UP000013785"/>
    </source>
</evidence>
<dbReference type="OrthoDB" id="6623712at2"/>
<dbReference type="PANTHER" id="PTHR33799">
    <property type="entry name" value="PTS PERMEASE-RELATED-RELATED"/>
    <property type="match status" value="1"/>
</dbReference>
<dbReference type="GO" id="GO:0016020">
    <property type="term" value="C:membrane"/>
    <property type="evidence" value="ECO:0007669"/>
    <property type="project" value="InterPro"/>
</dbReference>
<dbReference type="PATRIC" id="fig|1158610.3.peg.3042"/>
<dbReference type="InterPro" id="IPR004701">
    <property type="entry name" value="PTS_EIIA_man-typ"/>
</dbReference>
<dbReference type="InterPro" id="IPR033887">
    <property type="entry name" value="PTS_IIA_man"/>
</dbReference>
<keyword evidence="2" id="KW-0813">Transport</keyword>
<dbReference type="HOGENOM" id="CLU_123235_1_1_9"/>
<protein>
    <submittedName>
        <fullName evidence="9">PTS system, mannose/fructose/sorbose family, IIA component</fullName>
    </submittedName>
</protein>
<evidence type="ECO:0000256" key="5">
    <source>
        <dbReference type="ARBA" id="ARBA00022679"/>
    </source>
</evidence>
<dbReference type="STRING" id="154621.RV11_GL003029"/>
<dbReference type="eggNOG" id="COG2893">
    <property type="taxonomic scope" value="Bacteria"/>
</dbReference>
<dbReference type="PANTHER" id="PTHR33799:SF1">
    <property type="entry name" value="PTS SYSTEM MANNOSE-SPECIFIC EIIAB COMPONENT-RELATED"/>
    <property type="match status" value="1"/>
</dbReference>
<dbReference type="Proteomes" id="UP000013785">
    <property type="component" value="Unassembled WGS sequence"/>
</dbReference>
<keyword evidence="3" id="KW-0963">Cytoplasm</keyword>
<evidence type="ECO:0000259" key="8">
    <source>
        <dbReference type="PROSITE" id="PS51096"/>
    </source>
</evidence>
<keyword evidence="4" id="KW-0762">Sugar transport</keyword>
<dbReference type="RefSeq" id="WP_010769692.1">
    <property type="nucleotide sequence ID" value="NZ_ASWE01000001.1"/>
</dbReference>
<evidence type="ECO:0000256" key="7">
    <source>
        <dbReference type="ARBA" id="ARBA00022777"/>
    </source>
</evidence>
<evidence type="ECO:0000313" key="9">
    <source>
        <dbReference type="EMBL" id="EOL42705.1"/>
    </source>
</evidence>
<dbReference type="GO" id="GO:0005737">
    <property type="term" value="C:cytoplasm"/>
    <property type="evidence" value="ECO:0007669"/>
    <property type="project" value="UniProtKB-SubCell"/>
</dbReference>
<gene>
    <name evidence="9" type="ORF">UC3_03058</name>
</gene>
<name>R3WLE9_9ENTE</name>
<dbReference type="AlphaFoldDB" id="R3WLE9"/>
<dbReference type="GO" id="GO:0016301">
    <property type="term" value="F:kinase activity"/>
    <property type="evidence" value="ECO:0007669"/>
    <property type="project" value="UniProtKB-KW"/>
</dbReference>
<dbReference type="InterPro" id="IPR036662">
    <property type="entry name" value="PTS_EIIA_man-typ_sf"/>
</dbReference>
<evidence type="ECO:0000256" key="1">
    <source>
        <dbReference type="ARBA" id="ARBA00004496"/>
    </source>
</evidence>
<dbReference type="Pfam" id="PF03610">
    <property type="entry name" value="EIIA-man"/>
    <property type="match status" value="1"/>
</dbReference>
<dbReference type="CDD" id="cd00006">
    <property type="entry name" value="PTS_IIA_man"/>
    <property type="match status" value="1"/>
</dbReference>
<keyword evidence="5" id="KW-0808">Transferase</keyword>
<comment type="subcellular location">
    <subcellularLocation>
        <location evidence="1">Cytoplasm</location>
    </subcellularLocation>
</comment>
<proteinExistence type="predicted"/>
<comment type="caution">
    <text evidence="9">The sequence shown here is derived from an EMBL/GenBank/DDBJ whole genome shotgun (WGS) entry which is preliminary data.</text>
</comment>
<keyword evidence="6" id="KW-0598">Phosphotransferase system</keyword>
<keyword evidence="10" id="KW-1185">Reference proteome</keyword>
<dbReference type="InterPro" id="IPR051471">
    <property type="entry name" value="Bacterial_PTS_sugar_comp"/>
</dbReference>